<keyword evidence="13 18" id="KW-1133">Transmembrane helix</keyword>
<keyword evidence="5" id="KW-0433">Leucine-rich repeat</keyword>
<dbReference type="Pfam" id="PF13855">
    <property type="entry name" value="LRR_8"/>
    <property type="match status" value="1"/>
</dbReference>
<keyword evidence="11" id="KW-0418">Kinase</keyword>
<keyword evidence="6" id="KW-0808">Transferase</keyword>
<evidence type="ECO:0000256" key="17">
    <source>
        <dbReference type="PROSITE-ProRule" id="PRU10141"/>
    </source>
</evidence>
<evidence type="ECO:0000256" key="6">
    <source>
        <dbReference type="ARBA" id="ARBA00022679"/>
    </source>
</evidence>
<keyword evidence="15" id="KW-0675">Receptor</keyword>
<dbReference type="Gene3D" id="3.30.200.20">
    <property type="entry name" value="Phosphorylase Kinase, domain 1"/>
    <property type="match status" value="1"/>
</dbReference>
<organism evidence="20 21">
    <name type="scientific">Asparagus officinalis</name>
    <name type="common">Garden asparagus</name>
    <dbReference type="NCBI Taxonomy" id="4686"/>
    <lineage>
        <taxon>Eukaryota</taxon>
        <taxon>Viridiplantae</taxon>
        <taxon>Streptophyta</taxon>
        <taxon>Embryophyta</taxon>
        <taxon>Tracheophyta</taxon>
        <taxon>Spermatophyta</taxon>
        <taxon>Magnoliopsida</taxon>
        <taxon>Liliopsida</taxon>
        <taxon>Asparagales</taxon>
        <taxon>Asparagaceae</taxon>
        <taxon>Asparagoideae</taxon>
        <taxon>Asparagus</taxon>
    </lineage>
</organism>
<dbReference type="GO" id="GO:0005886">
    <property type="term" value="C:plasma membrane"/>
    <property type="evidence" value="ECO:0007669"/>
    <property type="project" value="UniProtKB-SubCell"/>
</dbReference>
<dbReference type="InterPro" id="IPR001611">
    <property type="entry name" value="Leu-rich_rpt"/>
</dbReference>
<evidence type="ECO:0000256" key="14">
    <source>
        <dbReference type="ARBA" id="ARBA00023136"/>
    </source>
</evidence>
<evidence type="ECO:0000256" key="9">
    <source>
        <dbReference type="ARBA" id="ARBA00022737"/>
    </source>
</evidence>
<dbReference type="Proteomes" id="UP000243459">
    <property type="component" value="Chromosome 2"/>
</dbReference>
<dbReference type="InterPro" id="IPR008271">
    <property type="entry name" value="Ser/Thr_kinase_AS"/>
</dbReference>
<dbReference type="SUPFAM" id="SSF52058">
    <property type="entry name" value="L domain-like"/>
    <property type="match status" value="1"/>
</dbReference>
<feature type="binding site" evidence="17">
    <location>
        <position position="576"/>
    </location>
    <ligand>
        <name>ATP</name>
        <dbReference type="ChEBI" id="CHEBI:30616"/>
    </ligand>
</feature>
<evidence type="ECO:0000256" key="7">
    <source>
        <dbReference type="ARBA" id="ARBA00022692"/>
    </source>
</evidence>
<evidence type="ECO:0000313" key="20">
    <source>
        <dbReference type="EMBL" id="ONK78115.1"/>
    </source>
</evidence>
<keyword evidence="16" id="KW-0325">Glycoprotein</keyword>
<proteinExistence type="predicted"/>
<feature type="transmembrane region" description="Helical" evidence="18">
    <location>
        <begin position="475"/>
        <end position="498"/>
    </location>
</feature>
<keyword evidence="21" id="KW-1185">Reference proteome</keyword>
<evidence type="ECO:0000256" key="10">
    <source>
        <dbReference type="ARBA" id="ARBA00022741"/>
    </source>
</evidence>
<dbReference type="PANTHER" id="PTHR45974:SF242">
    <property type="entry name" value="LEUCINE-RICH REPEAT PROTEIN KINASE FAMILY PROTEIN"/>
    <property type="match status" value="1"/>
</dbReference>
<dbReference type="InterPro" id="IPR032675">
    <property type="entry name" value="LRR_dom_sf"/>
</dbReference>
<dbReference type="CDD" id="cd14066">
    <property type="entry name" value="STKc_IRAK"/>
    <property type="match status" value="1"/>
</dbReference>
<dbReference type="Gene3D" id="1.10.510.10">
    <property type="entry name" value="Transferase(Phosphotransferase) domain 1"/>
    <property type="match status" value="1"/>
</dbReference>
<dbReference type="GO" id="GO:0004674">
    <property type="term" value="F:protein serine/threonine kinase activity"/>
    <property type="evidence" value="ECO:0007669"/>
    <property type="project" value="UniProtKB-KW"/>
</dbReference>
<keyword evidence="4" id="KW-0723">Serine/threonine-protein kinase</keyword>
<reference evidence="21" key="1">
    <citation type="journal article" date="2017" name="Nat. Commun.">
        <title>The asparagus genome sheds light on the origin and evolution of a young Y chromosome.</title>
        <authorList>
            <person name="Harkess A."/>
            <person name="Zhou J."/>
            <person name="Xu C."/>
            <person name="Bowers J.E."/>
            <person name="Van der Hulst R."/>
            <person name="Ayyampalayam S."/>
            <person name="Mercati F."/>
            <person name="Riccardi P."/>
            <person name="McKain M.R."/>
            <person name="Kakrana A."/>
            <person name="Tang H."/>
            <person name="Ray J."/>
            <person name="Groenendijk J."/>
            <person name="Arikit S."/>
            <person name="Mathioni S.M."/>
            <person name="Nakano M."/>
            <person name="Shan H."/>
            <person name="Telgmann-Rauber A."/>
            <person name="Kanno A."/>
            <person name="Yue Z."/>
            <person name="Chen H."/>
            <person name="Li W."/>
            <person name="Chen Y."/>
            <person name="Xu X."/>
            <person name="Zhang Y."/>
            <person name="Luo S."/>
            <person name="Chen H."/>
            <person name="Gao J."/>
            <person name="Mao Z."/>
            <person name="Pires J.C."/>
            <person name="Luo M."/>
            <person name="Kudrna D."/>
            <person name="Wing R.A."/>
            <person name="Meyers B.C."/>
            <person name="Yi K."/>
            <person name="Kong H."/>
            <person name="Lavrijsen P."/>
            <person name="Sunseri F."/>
            <person name="Falavigna A."/>
            <person name="Ye Y."/>
            <person name="Leebens-Mack J.H."/>
            <person name="Chen G."/>
        </authorList>
    </citation>
    <scope>NUCLEOTIDE SEQUENCE [LARGE SCALE GENOMIC DNA]</scope>
    <source>
        <strain evidence="21">cv. DH0086</strain>
    </source>
</reference>
<dbReference type="PROSITE" id="PS50011">
    <property type="entry name" value="PROTEIN_KINASE_DOM"/>
    <property type="match status" value="1"/>
</dbReference>
<evidence type="ECO:0000259" key="19">
    <source>
        <dbReference type="PROSITE" id="PS50011"/>
    </source>
</evidence>
<dbReference type="FunFam" id="3.80.10.10:FF:000830">
    <property type="entry name" value="Predicted protein"/>
    <property type="match status" value="1"/>
</dbReference>
<dbReference type="AlphaFoldDB" id="A0A5P1FI93"/>
<dbReference type="Pfam" id="PF00560">
    <property type="entry name" value="LRR_1"/>
    <property type="match status" value="1"/>
</dbReference>
<comment type="subcellular location">
    <subcellularLocation>
        <location evidence="1">Cell membrane</location>
        <topology evidence="1">Single-pass membrane protein</topology>
    </subcellularLocation>
    <subcellularLocation>
        <location evidence="2">Membrane</location>
        <topology evidence="2">Single-pass type I membrane protein</topology>
    </subcellularLocation>
</comment>
<evidence type="ECO:0000256" key="13">
    <source>
        <dbReference type="ARBA" id="ARBA00022989"/>
    </source>
</evidence>
<evidence type="ECO:0000256" key="3">
    <source>
        <dbReference type="ARBA" id="ARBA00012513"/>
    </source>
</evidence>
<dbReference type="FunFam" id="3.80.10.10:FF:000041">
    <property type="entry name" value="LRR receptor-like serine/threonine-protein kinase ERECTA"/>
    <property type="match status" value="1"/>
</dbReference>
<evidence type="ECO:0000256" key="1">
    <source>
        <dbReference type="ARBA" id="ARBA00004162"/>
    </source>
</evidence>
<evidence type="ECO:0000256" key="15">
    <source>
        <dbReference type="ARBA" id="ARBA00023170"/>
    </source>
</evidence>
<protein>
    <recommendedName>
        <fullName evidence="3">non-specific serine/threonine protein kinase</fullName>
        <ecNumber evidence="3">2.7.11.1</ecNumber>
    </recommendedName>
</protein>
<dbReference type="PANTHER" id="PTHR45974">
    <property type="entry name" value="RECEPTOR-LIKE PROTEIN 55"/>
    <property type="match status" value="1"/>
</dbReference>
<dbReference type="InterPro" id="IPR001245">
    <property type="entry name" value="Ser-Thr/Tyr_kinase_cat_dom"/>
</dbReference>
<evidence type="ECO:0000256" key="12">
    <source>
        <dbReference type="ARBA" id="ARBA00022840"/>
    </source>
</evidence>
<dbReference type="EC" id="2.7.11.1" evidence="3"/>
<evidence type="ECO:0000313" key="21">
    <source>
        <dbReference type="Proteomes" id="UP000243459"/>
    </source>
</evidence>
<dbReference type="SMART" id="SM00220">
    <property type="entry name" value="S_TKc"/>
    <property type="match status" value="1"/>
</dbReference>
<evidence type="ECO:0000256" key="16">
    <source>
        <dbReference type="ARBA" id="ARBA00023180"/>
    </source>
</evidence>
<keyword evidence="10 17" id="KW-0547">Nucleotide-binding</keyword>
<name>A0A5P1FI93_ASPOF</name>
<dbReference type="PROSITE" id="PS00107">
    <property type="entry name" value="PROTEIN_KINASE_ATP"/>
    <property type="match status" value="1"/>
</dbReference>
<dbReference type="SUPFAM" id="SSF56112">
    <property type="entry name" value="Protein kinase-like (PK-like)"/>
    <property type="match status" value="1"/>
</dbReference>
<dbReference type="InterPro" id="IPR011009">
    <property type="entry name" value="Kinase-like_dom_sf"/>
</dbReference>
<dbReference type="FunFam" id="1.10.510.10:FF:000453">
    <property type="entry name" value="LRR receptor-like serine/threonine-protein kinase HSL2"/>
    <property type="match status" value="1"/>
</dbReference>
<gene>
    <name evidence="20" type="ORF">A4U43_C02F14510</name>
</gene>
<evidence type="ECO:0000256" key="4">
    <source>
        <dbReference type="ARBA" id="ARBA00022527"/>
    </source>
</evidence>
<keyword evidence="12 17" id="KW-0067">ATP-binding</keyword>
<evidence type="ECO:0000256" key="5">
    <source>
        <dbReference type="ARBA" id="ARBA00022614"/>
    </source>
</evidence>
<evidence type="ECO:0000256" key="18">
    <source>
        <dbReference type="SAM" id="Phobius"/>
    </source>
</evidence>
<dbReference type="GO" id="GO:0005524">
    <property type="term" value="F:ATP binding"/>
    <property type="evidence" value="ECO:0007669"/>
    <property type="project" value="UniProtKB-UniRule"/>
</dbReference>
<dbReference type="InterPro" id="IPR000719">
    <property type="entry name" value="Prot_kinase_dom"/>
</dbReference>
<feature type="domain" description="Protein kinase" evidence="19">
    <location>
        <begin position="548"/>
        <end position="822"/>
    </location>
</feature>
<dbReference type="InterPro" id="IPR017441">
    <property type="entry name" value="Protein_kinase_ATP_BS"/>
</dbReference>
<evidence type="ECO:0000256" key="8">
    <source>
        <dbReference type="ARBA" id="ARBA00022729"/>
    </source>
</evidence>
<accession>A0A5P1FI93</accession>
<dbReference type="Gramene" id="ONK78115">
    <property type="protein sequence ID" value="ONK78115"/>
    <property type="gene ID" value="A4U43_C02F14510"/>
</dbReference>
<dbReference type="Gene3D" id="3.80.10.10">
    <property type="entry name" value="Ribonuclease Inhibitor"/>
    <property type="match status" value="2"/>
</dbReference>
<dbReference type="OMA" id="FASWAPT"/>
<dbReference type="Pfam" id="PF07714">
    <property type="entry name" value="PK_Tyr_Ser-Thr"/>
    <property type="match status" value="1"/>
</dbReference>
<evidence type="ECO:0000256" key="11">
    <source>
        <dbReference type="ARBA" id="ARBA00022777"/>
    </source>
</evidence>
<keyword evidence="7 18" id="KW-0812">Transmembrane</keyword>
<keyword evidence="8" id="KW-0732">Signal</keyword>
<keyword evidence="14 18" id="KW-0472">Membrane</keyword>
<dbReference type="PROSITE" id="PS00108">
    <property type="entry name" value="PROTEIN_KINASE_ST"/>
    <property type="match status" value="1"/>
</dbReference>
<sequence length="870" mass="95272">MALLASAASVAKDLSYNNELGGSLTSNIGSLAQLTTLILSGCGFTGNIPQELGNLPLISFVALNSNKFSGRIPPSIGKLSNVYWLDIADNQISGPLPISNSKSPGLDLLLNAKHFHFNKNQLSGTIPEKLFSSPMQLIHILFDANNFVGEIPTSVGLVQSLEVLRMDRNFLNGVVPSSISNLTSLNELNLANNKLSGPMPDLEGMNNLNYVDLSNNTFDAAEAPFWFSTIESLAVLMVESGGIYGDIPQTLFSITGLEQVLLNDNAFNGSLNMGNSISSNLQIVNFQNNSISEVTLSDSYNETLILVDNPVCKAQLANTVYCQLQQRKPTPYSTSLTKCSSKACPLGQSISPQSCDCAYPYEGVLIFRAPFFRDVTNSSLFQQLEMSLWTKLKLTPGSIYLANPFFNSDNYLQVQVKLFPSNGIYFNRAEILKIGGDLSNQLFKPPAVFGPYYFIASPYPFPDGNAKGSSMSKGAIVGITIGCVVLIIGLLVVGIYAFKQKKKAERAILLSKPFASWGSGGKDAGGAPQLKGSRWFSFEELRKSTNNFSEANEIGSGGYGTVYRGLLPNGQNVAIKRAQQGSMQGGLEFKTEIELLSRVHHKNLVGLVGFCFEQGEQMLVYEFIPNGTLRDNLTGKDRIRLDWKRRLRIALGSARGLAYLHELADPPIIHRDIKSTNILLDENLNAKVADFGLSKLVADTNKGHVSTQVKGTLGYLDPEYYMTQQLTNKSDVYSFGVVVLELITSKQPIEKGKYIVREVRMAMDSNDKLYYGLKEIMDPTIRDSPNIPGFRRFVELAMQCVEETASDRPSMNEVVKEIEIMLRNEGLFSSSNSNTNSTTSSATDLGYAKGAIDLYSESVMPKDDVDDAFE</sequence>
<evidence type="ECO:0000256" key="2">
    <source>
        <dbReference type="ARBA" id="ARBA00004479"/>
    </source>
</evidence>
<dbReference type="FunFam" id="3.30.200.20:FF:000328">
    <property type="entry name" value="Leucine-rich repeat protein kinase family protein"/>
    <property type="match status" value="1"/>
</dbReference>
<keyword evidence="9" id="KW-0677">Repeat</keyword>
<dbReference type="EMBL" id="CM007382">
    <property type="protein sequence ID" value="ONK78115.1"/>
    <property type="molecule type" value="Genomic_DNA"/>
</dbReference>